<gene>
    <name evidence="1" type="ORF">ENSA7_69730</name>
</gene>
<accession>A0A2S9XTG7</accession>
<dbReference type="PROSITE" id="PS51257">
    <property type="entry name" value="PROKAR_LIPOPROTEIN"/>
    <property type="match status" value="1"/>
</dbReference>
<dbReference type="Proteomes" id="UP000238823">
    <property type="component" value="Unassembled WGS sequence"/>
</dbReference>
<evidence type="ECO:0008006" key="3">
    <source>
        <dbReference type="Google" id="ProtNLM"/>
    </source>
</evidence>
<dbReference type="RefSeq" id="WP_146158502.1">
    <property type="nucleotide sequence ID" value="NZ_PVNL01000135.1"/>
</dbReference>
<evidence type="ECO:0000313" key="1">
    <source>
        <dbReference type="EMBL" id="PRP96159.1"/>
    </source>
</evidence>
<comment type="caution">
    <text evidence="1">The sequence shown here is derived from an EMBL/GenBank/DDBJ whole genome shotgun (WGS) entry which is preliminary data.</text>
</comment>
<name>A0A2S9XTG7_9BACT</name>
<dbReference type="SUPFAM" id="SSF110296">
    <property type="entry name" value="Oligoxyloglucan reducing end-specific cellobiohydrolase"/>
    <property type="match status" value="1"/>
</dbReference>
<proteinExistence type="predicted"/>
<organism evidence="1 2">
    <name type="scientific">Enhygromyxa salina</name>
    <dbReference type="NCBI Taxonomy" id="215803"/>
    <lineage>
        <taxon>Bacteria</taxon>
        <taxon>Pseudomonadati</taxon>
        <taxon>Myxococcota</taxon>
        <taxon>Polyangia</taxon>
        <taxon>Nannocystales</taxon>
        <taxon>Nannocystaceae</taxon>
        <taxon>Enhygromyxa</taxon>
    </lineage>
</organism>
<protein>
    <recommendedName>
        <fullName evidence="3">BNR/Asp-box repeat protein</fullName>
    </recommendedName>
</protein>
<dbReference type="OrthoDB" id="9764804at2"/>
<dbReference type="EMBL" id="PVNL01000135">
    <property type="protein sequence ID" value="PRP96159.1"/>
    <property type="molecule type" value="Genomic_DNA"/>
</dbReference>
<dbReference type="InterPro" id="IPR015943">
    <property type="entry name" value="WD40/YVTN_repeat-like_dom_sf"/>
</dbReference>
<dbReference type="AlphaFoldDB" id="A0A2S9XTG7"/>
<sequence length="453" mass="48081">MTDRRRALILLGVTATIACLTGCRETSSNVHVTPAQPQPGAVPERPAVVARTGAPACEASVGPGREVLVAGRSTGLIAEFDDEVRLRSYPWSDDQILLAVGRAHPWRNWIHSDEQHTLWQIPCDNPSAKVVALHVDGAEFSWAAPTPDGRGLYFSYSPGSVQFFDYATNTWGPVVEPAQISECWMAEAPVTADDYITGWAGVGQLAVVTGGPCGFEAEWLGGAEVIELPSAGAAGAAQRRPAVHVSSIAADPSGRLWVSSGGLCTKAQTMKSRGAAGVWRSTDDGARWDLVEIPELDGAGVDAVWAAASAPERLLLRSECCYVEAADFCSGGKLLRSEDGGASWARVSPGVNGSPPGDPHFYGPVEALRVGPELLELDALVNTVEGALRVRSIDGGQRWAPLDPNHAIAPTPAARQLELGGWTFTIEPDGLARRRLSEPAELVLRPRVINLGR</sequence>
<dbReference type="Gene3D" id="2.130.10.10">
    <property type="entry name" value="YVTN repeat-like/Quinoprotein amine dehydrogenase"/>
    <property type="match status" value="1"/>
</dbReference>
<evidence type="ECO:0000313" key="2">
    <source>
        <dbReference type="Proteomes" id="UP000238823"/>
    </source>
</evidence>
<reference evidence="1 2" key="1">
    <citation type="submission" date="2018-03" db="EMBL/GenBank/DDBJ databases">
        <title>Draft Genome Sequences of the Obligatory Marine Myxobacteria Enhygromyxa salina SWB007.</title>
        <authorList>
            <person name="Poehlein A."/>
            <person name="Moghaddam J.A."/>
            <person name="Harms H."/>
            <person name="Alanjari M."/>
            <person name="Koenig G.M."/>
            <person name="Daniel R."/>
            <person name="Schaeberle T.F."/>
        </authorList>
    </citation>
    <scope>NUCLEOTIDE SEQUENCE [LARGE SCALE GENOMIC DNA]</scope>
    <source>
        <strain evidence="1 2">SWB007</strain>
    </source>
</reference>